<dbReference type="Proteomes" id="UP000294689">
    <property type="component" value="Unassembled WGS sequence"/>
</dbReference>
<proteinExistence type="predicted"/>
<protein>
    <submittedName>
        <fullName evidence="2">Uncharacterized protein</fullName>
    </submittedName>
</protein>
<dbReference type="EMBL" id="SOBW01000007">
    <property type="protein sequence ID" value="TDU43163.1"/>
    <property type="molecule type" value="Genomic_DNA"/>
</dbReference>
<sequence length="120" mass="14020">MEDQFFTLREVELNNNCPECYSREGLQLTFKQRFIENSLYKAITKETAHSLFCKVCETPIFPVRWTDDIDSVFEYQQRASAPKPTSLKLKPLAWVLLIILVMLLLLGLLFFLGIFNQVQL</sequence>
<feature type="transmembrane region" description="Helical" evidence="1">
    <location>
        <begin position="92"/>
        <end position="115"/>
    </location>
</feature>
<comment type="caution">
    <text evidence="2">The sequence shown here is derived from an EMBL/GenBank/DDBJ whole genome shotgun (WGS) entry which is preliminary data.</text>
</comment>
<organism evidence="2 3">
    <name type="scientific">Gelidibacter sediminis</name>
    <dbReference type="NCBI Taxonomy" id="1608710"/>
    <lineage>
        <taxon>Bacteria</taxon>
        <taxon>Pseudomonadati</taxon>
        <taxon>Bacteroidota</taxon>
        <taxon>Flavobacteriia</taxon>
        <taxon>Flavobacteriales</taxon>
        <taxon>Flavobacteriaceae</taxon>
        <taxon>Gelidibacter</taxon>
    </lineage>
</organism>
<evidence type="ECO:0000313" key="3">
    <source>
        <dbReference type="Proteomes" id="UP000294689"/>
    </source>
</evidence>
<name>A0A4R7Q6E4_9FLAO</name>
<gene>
    <name evidence="2" type="ORF">BXY82_0570</name>
</gene>
<accession>A0A4R7Q6E4</accession>
<dbReference type="RefSeq" id="WP_133756648.1">
    <property type="nucleotide sequence ID" value="NZ_SOBW01000007.1"/>
</dbReference>
<evidence type="ECO:0000256" key="1">
    <source>
        <dbReference type="SAM" id="Phobius"/>
    </source>
</evidence>
<keyword evidence="3" id="KW-1185">Reference proteome</keyword>
<reference evidence="2 3" key="1">
    <citation type="submission" date="2019-03" db="EMBL/GenBank/DDBJ databases">
        <title>Genomic Encyclopedia of Archaeal and Bacterial Type Strains, Phase II (KMG-II): from individual species to whole genera.</title>
        <authorList>
            <person name="Goeker M."/>
        </authorList>
    </citation>
    <scope>NUCLEOTIDE SEQUENCE [LARGE SCALE GENOMIC DNA]</scope>
    <source>
        <strain evidence="2 3">DSM 28135</strain>
    </source>
</reference>
<dbReference type="AlphaFoldDB" id="A0A4R7Q6E4"/>
<keyword evidence="1" id="KW-0472">Membrane</keyword>
<evidence type="ECO:0000313" key="2">
    <source>
        <dbReference type="EMBL" id="TDU43163.1"/>
    </source>
</evidence>
<keyword evidence="1" id="KW-1133">Transmembrane helix</keyword>
<keyword evidence="1" id="KW-0812">Transmembrane</keyword>
<dbReference type="OrthoDB" id="1139350at2"/>